<feature type="signal peptide" evidence="2">
    <location>
        <begin position="1"/>
        <end position="24"/>
    </location>
</feature>
<evidence type="ECO:0000256" key="2">
    <source>
        <dbReference type="SAM" id="SignalP"/>
    </source>
</evidence>
<dbReference type="PANTHER" id="PTHR37315:SF1">
    <property type="entry name" value="UPF0311 PROTEIN BLR7842"/>
    <property type="match status" value="1"/>
</dbReference>
<sequence>MKATKCLRVIIVLTCLCLTSQVKAQDLELKYEFLFEADLNIGKQQVVGKTLEGKRATVPIIGKTFSGPQLKGKILSGADWLLKYDSGTTKLDIRILMETDDGALIYWKSKGFTRKNEGDDDTYYLRTVLFFETGSKKYQWLNDIVSVGVGKYKMGGGVQFRIYQIK</sequence>
<dbReference type="EMBL" id="JAUOEL010000010">
    <property type="protein sequence ID" value="MDO5976966.1"/>
    <property type="molecule type" value="Genomic_DNA"/>
</dbReference>
<keyword evidence="4" id="KW-1185">Reference proteome</keyword>
<keyword evidence="2" id="KW-0732">Signal</keyword>
<evidence type="ECO:0000313" key="3">
    <source>
        <dbReference type="EMBL" id="MDO5976966.1"/>
    </source>
</evidence>
<dbReference type="Gene3D" id="2.40.160.20">
    <property type="match status" value="1"/>
</dbReference>
<comment type="caution">
    <text evidence="3">The sequence shown here is derived from an EMBL/GenBank/DDBJ whole genome shotgun (WGS) entry which is preliminary data.</text>
</comment>
<dbReference type="Pfam" id="PF11578">
    <property type="entry name" value="DUF3237"/>
    <property type="match status" value="1"/>
</dbReference>
<accession>A0ABT8WUV0</accession>
<proteinExistence type="inferred from homology"/>
<dbReference type="PANTHER" id="PTHR37315">
    <property type="entry name" value="UPF0311 PROTEIN BLR7842"/>
    <property type="match status" value="1"/>
</dbReference>
<dbReference type="InterPro" id="IPR020915">
    <property type="entry name" value="UPF0311"/>
</dbReference>
<dbReference type="Proteomes" id="UP001176806">
    <property type="component" value="Unassembled WGS sequence"/>
</dbReference>
<protein>
    <recommendedName>
        <fullName evidence="1">UPF0311 protein Q4Q40_22430</fullName>
    </recommendedName>
</protein>
<evidence type="ECO:0000256" key="1">
    <source>
        <dbReference type="HAMAP-Rule" id="MF_00775"/>
    </source>
</evidence>
<reference evidence="3" key="1">
    <citation type="submission" date="2023-07" db="EMBL/GenBank/DDBJ databases">
        <title>Two novel species in the genus Flavivirga.</title>
        <authorList>
            <person name="Kwon K."/>
        </authorList>
    </citation>
    <scope>NUCLEOTIDE SEQUENCE</scope>
    <source>
        <strain evidence="3">KACC 14158</strain>
    </source>
</reference>
<evidence type="ECO:0000313" key="4">
    <source>
        <dbReference type="Proteomes" id="UP001176806"/>
    </source>
</evidence>
<feature type="chain" id="PRO_5045607328" description="UPF0311 protein Q4Q40_22430" evidence="2">
    <location>
        <begin position="25"/>
        <end position="166"/>
    </location>
</feature>
<name>A0ABT8WUV0_9FLAO</name>
<organism evidence="3 4">
    <name type="scientific">Flavivirga jejuensis</name>
    <dbReference type="NCBI Taxonomy" id="870487"/>
    <lineage>
        <taxon>Bacteria</taxon>
        <taxon>Pseudomonadati</taxon>
        <taxon>Bacteroidota</taxon>
        <taxon>Flavobacteriia</taxon>
        <taxon>Flavobacteriales</taxon>
        <taxon>Flavobacteriaceae</taxon>
        <taxon>Flavivirga</taxon>
    </lineage>
</organism>
<dbReference type="RefSeq" id="WP_303304301.1">
    <property type="nucleotide sequence ID" value="NZ_BAABDA010000060.1"/>
</dbReference>
<dbReference type="HAMAP" id="MF_00775">
    <property type="entry name" value="UPF0311"/>
    <property type="match status" value="1"/>
</dbReference>
<gene>
    <name evidence="3" type="ORF">Q4Q40_22430</name>
</gene>
<comment type="similarity">
    <text evidence="1">Belongs to the UPF0311 family.</text>
</comment>